<feature type="compositionally biased region" description="Basic and acidic residues" evidence="1">
    <location>
        <begin position="868"/>
        <end position="885"/>
    </location>
</feature>
<reference evidence="2 3" key="1">
    <citation type="submission" date="2016-06" db="EMBL/GenBank/DDBJ databases">
        <title>Evolution of pathogenesis and genome organization in the Tremellales.</title>
        <authorList>
            <person name="Cuomo C."/>
            <person name="Litvintseva A."/>
            <person name="Heitman J."/>
            <person name="Chen Y."/>
            <person name="Sun S."/>
            <person name="Springer D."/>
            <person name="Dromer F."/>
            <person name="Young S."/>
            <person name="Zeng Q."/>
            <person name="Chapman S."/>
            <person name="Gujja S."/>
            <person name="Saif S."/>
            <person name="Birren B."/>
        </authorList>
    </citation>
    <scope>NUCLEOTIDE SEQUENCE [LARGE SCALE GENOMIC DNA]</scope>
    <source>
        <strain evidence="2 3">CBS 6273</strain>
    </source>
</reference>
<feature type="region of interest" description="Disordered" evidence="1">
    <location>
        <begin position="626"/>
        <end position="706"/>
    </location>
</feature>
<dbReference type="OrthoDB" id="3037404at2759"/>
<feature type="compositionally biased region" description="Acidic residues" evidence="1">
    <location>
        <begin position="675"/>
        <end position="692"/>
    </location>
</feature>
<gene>
    <name evidence="2" type="ORF">I350_03918</name>
</gene>
<name>A0A1E3K0M4_9TREE</name>
<dbReference type="AlphaFoldDB" id="A0A1E3K0M4"/>
<sequence length="942" mass="106616">MSSSSNFSLPSFSFLEGDAPPDNLARITRLICESGIGVMRVEDQAIQDDLEGMKRRERLVEITDIVPRGPQMRHIRMQRRVADFVKWHRVPNGIMNRAFAGKERSRTDFVQRIKLYMDICVTKSAKIKPNLGDETLPVEERYKRWPDGKIIYMSVSSLDSLTTEMMWLLDRFPRLAFTAKEMVAAQASIRSHVQGITMSFPVRSHIYRKTALFPRDLIKMLEWVFDNCGDKYDEALQFAVINTLFMYAGLRPGSVLATKHYPTKFAKWGDVEFRLRPGKDGKNTDIEVIFLVNTWKGYWLDDSKRVSFKIKPVQTLKFAYLDFGTYLLAFALARGVLGDRTFEDLLAAPDVVIRAEEEFRLLPIFVTGSRTRLHDLQTAKPLVSDLVNLRLKEVLRGVGVVTPESGRGDTLYAYRRTFATLISRRMSLDAARFFMGHSPNSTAIEKYYDFGNFQANVVGGILGEGEGGADEIIPLTALARPNNEKNYTVKDALRDSPRFRNMHEKWSFLRDCLASGSGDWTKVEPFKSDPAIQTSGHIGMLPAIIAAYKSQMRAFVVSLRKQQWASDAEKNEVEMEAAQFARLQRPVSEEETGEEVSRSSLLHSLQQALWEKERAFVREAINHDTDQTYEISPDSGLELAEGDDIENDDKSNAGDDEGLDLEQGGAEDVERVVDGEDGGESEWEDVEEGMDGDDAKEGVEKEGEGDVEAVEQVVQPLELKDCQTTKLELLRTLVQLCANQADSKNPQPCEECLDDPLVPDEQAPLFRPGEKLKRHLIQFHSPHLRCDRWLKSLIDEDGAYVCPLQVEASEHSSVAGSEAEGQRDLICGKSLKNEKHFRKHLFDLHQNQLHPDFLRPLNPSTRNASRSDANKKHEEITNRPRDRKVGVKRGPMYDFGTPGMFQHQDHTELGELGLGDSLFETGDIAPVKEWGFMLDEEGLLKL</sequence>
<evidence type="ECO:0000256" key="1">
    <source>
        <dbReference type="SAM" id="MobiDB-lite"/>
    </source>
</evidence>
<comment type="caution">
    <text evidence="2">The sequence shown here is derived from an EMBL/GenBank/DDBJ whole genome shotgun (WGS) entry which is preliminary data.</text>
</comment>
<evidence type="ECO:0000313" key="3">
    <source>
        <dbReference type="Proteomes" id="UP000095149"/>
    </source>
</evidence>
<feature type="region of interest" description="Disordered" evidence="1">
    <location>
        <begin position="852"/>
        <end position="889"/>
    </location>
</feature>
<organism evidence="2 3">
    <name type="scientific">Cryptococcus amylolentus CBS 6273</name>
    <dbReference type="NCBI Taxonomy" id="1296118"/>
    <lineage>
        <taxon>Eukaryota</taxon>
        <taxon>Fungi</taxon>
        <taxon>Dikarya</taxon>
        <taxon>Basidiomycota</taxon>
        <taxon>Agaricomycotina</taxon>
        <taxon>Tremellomycetes</taxon>
        <taxon>Tremellales</taxon>
        <taxon>Cryptococcaceae</taxon>
        <taxon>Cryptococcus</taxon>
    </lineage>
</organism>
<evidence type="ECO:0000313" key="2">
    <source>
        <dbReference type="EMBL" id="ODO06563.1"/>
    </source>
</evidence>
<accession>A0A1E3K0M4</accession>
<feature type="compositionally biased region" description="Polar residues" evidence="1">
    <location>
        <begin position="858"/>
        <end position="867"/>
    </location>
</feature>
<protein>
    <submittedName>
        <fullName evidence="2">Uncharacterized protein</fullName>
    </submittedName>
</protein>
<feature type="compositionally biased region" description="Basic and acidic residues" evidence="1">
    <location>
        <begin position="693"/>
        <end position="704"/>
    </location>
</feature>
<dbReference type="Proteomes" id="UP000095149">
    <property type="component" value="Unassembled WGS sequence"/>
</dbReference>
<proteinExistence type="predicted"/>
<dbReference type="EMBL" id="MEKH01000006">
    <property type="protein sequence ID" value="ODO06563.1"/>
    <property type="molecule type" value="Genomic_DNA"/>
</dbReference>